<dbReference type="PANTHER" id="PTHR32141">
    <property type="match status" value="1"/>
</dbReference>
<gene>
    <name evidence="1" type="ORF">PVAP13_5KG420300</name>
</gene>
<keyword evidence="2" id="KW-1185">Reference proteome</keyword>
<sequence length="246" mass="28566">MVRVDLHAYIERHAYDPIQQQPFWQFIQNLSTTKSMKLKLDFSMDQVALTDQNVQDEILGGKLFDKVERLELEAQYDPAKERSIVTLANLLHSCPMVHDLRLKLSRVLGSRLHFFKSKECQADFDKSVSNFRRRHRKRQMVLPGGDDYHDGYDEGFGIPELREHSFSCLKNCLTRVSLHFCMMEPNCLGVQLAKFFIENAMVLEEMCLDDGSQKMCEHVNPSISRWIANSAKRRKLTSSFAVLLLH</sequence>
<dbReference type="PANTHER" id="PTHR32141:SF26">
    <property type="entry name" value="OS08G0328600 PROTEIN"/>
    <property type="match status" value="1"/>
</dbReference>
<dbReference type="AlphaFoldDB" id="A0A8T0STW3"/>
<evidence type="ECO:0008006" key="3">
    <source>
        <dbReference type="Google" id="ProtNLM"/>
    </source>
</evidence>
<reference evidence="1" key="1">
    <citation type="submission" date="2020-05" db="EMBL/GenBank/DDBJ databases">
        <title>WGS assembly of Panicum virgatum.</title>
        <authorList>
            <person name="Lovell J.T."/>
            <person name="Jenkins J."/>
            <person name="Shu S."/>
            <person name="Juenger T.E."/>
            <person name="Schmutz J."/>
        </authorList>
    </citation>
    <scope>NUCLEOTIDE SEQUENCE</scope>
    <source>
        <strain evidence="1">AP13</strain>
    </source>
</reference>
<name>A0A8T0STW3_PANVG</name>
<comment type="caution">
    <text evidence="1">The sequence shown here is derived from an EMBL/GenBank/DDBJ whole genome shotgun (WGS) entry which is preliminary data.</text>
</comment>
<dbReference type="InterPro" id="IPR055302">
    <property type="entry name" value="F-box_dom-containing"/>
</dbReference>
<accession>A0A8T0STW3</accession>
<evidence type="ECO:0000313" key="2">
    <source>
        <dbReference type="Proteomes" id="UP000823388"/>
    </source>
</evidence>
<evidence type="ECO:0000313" key="1">
    <source>
        <dbReference type="EMBL" id="KAG2599676.1"/>
    </source>
</evidence>
<dbReference type="Proteomes" id="UP000823388">
    <property type="component" value="Chromosome 5K"/>
</dbReference>
<organism evidence="1 2">
    <name type="scientific">Panicum virgatum</name>
    <name type="common">Blackwell switchgrass</name>
    <dbReference type="NCBI Taxonomy" id="38727"/>
    <lineage>
        <taxon>Eukaryota</taxon>
        <taxon>Viridiplantae</taxon>
        <taxon>Streptophyta</taxon>
        <taxon>Embryophyta</taxon>
        <taxon>Tracheophyta</taxon>
        <taxon>Spermatophyta</taxon>
        <taxon>Magnoliopsida</taxon>
        <taxon>Liliopsida</taxon>
        <taxon>Poales</taxon>
        <taxon>Poaceae</taxon>
        <taxon>PACMAD clade</taxon>
        <taxon>Panicoideae</taxon>
        <taxon>Panicodae</taxon>
        <taxon>Paniceae</taxon>
        <taxon>Panicinae</taxon>
        <taxon>Panicum</taxon>
        <taxon>Panicum sect. Hiantes</taxon>
    </lineage>
</organism>
<proteinExistence type="predicted"/>
<dbReference type="EMBL" id="CM029045">
    <property type="protein sequence ID" value="KAG2599676.1"/>
    <property type="molecule type" value="Genomic_DNA"/>
</dbReference>
<protein>
    <recommendedName>
        <fullName evidence="3">FBD domain-containing protein</fullName>
    </recommendedName>
</protein>